<dbReference type="SUPFAM" id="SSF81665">
    <property type="entry name" value="Calcium ATPase, transmembrane domain M"/>
    <property type="match status" value="1"/>
</dbReference>
<dbReference type="SUPFAM" id="SSF56784">
    <property type="entry name" value="HAD-like"/>
    <property type="match status" value="1"/>
</dbReference>
<dbReference type="Gene3D" id="1.20.1110.10">
    <property type="entry name" value="Calcium-transporting ATPase, transmembrane domain"/>
    <property type="match status" value="1"/>
</dbReference>
<dbReference type="Gene3D" id="3.40.1110.10">
    <property type="entry name" value="Calcium-transporting ATPase, cytoplasmic domain N"/>
    <property type="match status" value="1"/>
</dbReference>
<dbReference type="FunFam" id="3.40.50.1000:FF:000028">
    <property type="entry name" value="Calcium-transporting P-type ATPase, putative"/>
    <property type="match status" value="1"/>
</dbReference>
<evidence type="ECO:0000256" key="4">
    <source>
        <dbReference type="ARBA" id="ARBA00022475"/>
    </source>
</evidence>
<comment type="subcellular location">
    <subcellularLocation>
        <location evidence="1">Cell membrane</location>
        <topology evidence="1">Multi-pass membrane protein</topology>
    </subcellularLocation>
</comment>
<dbReference type="EMBL" id="FNID01000003">
    <property type="protein sequence ID" value="SDM69277.1"/>
    <property type="molecule type" value="Genomic_DNA"/>
</dbReference>
<feature type="transmembrane region" description="Helical" evidence="14">
    <location>
        <begin position="791"/>
        <end position="810"/>
    </location>
</feature>
<feature type="transmembrane region" description="Helical" evidence="14">
    <location>
        <begin position="859"/>
        <end position="883"/>
    </location>
</feature>
<feature type="transmembrane region" description="Helical" evidence="14">
    <location>
        <begin position="243"/>
        <end position="261"/>
    </location>
</feature>
<keyword evidence="17" id="KW-1185">Reference proteome</keyword>
<keyword evidence="5" id="KW-0813">Transport</keyword>
<keyword evidence="5" id="KW-0106">Calcium</keyword>
<dbReference type="CDD" id="cd02089">
    <property type="entry name" value="P-type_ATPase_Ca_prok"/>
    <property type="match status" value="1"/>
</dbReference>
<keyword evidence="11 14" id="KW-1133">Transmembrane helix</keyword>
<keyword evidence="4" id="KW-1003">Cell membrane</keyword>
<feature type="transmembrane region" description="Helical" evidence="14">
    <location>
        <begin position="273"/>
        <end position="298"/>
    </location>
</feature>
<feature type="transmembrane region" description="Helical" evidence="14">
    <location>
        <begin position="822"/>
        <end position="839"/>
    </location>
</feature>
<dbReference type="Proteomes" id="UP000199182">
    <property type="component" value="Unassembled WGS sequence"/>
</dbReference>
<feature type="domain" description="Cation-transporting P-type ATPase N-terminal" evidence="15">
    <location>
        <begin position="1"/>
        <end position="75"/>
    </location>
</feature>
<proteinExistence type="inferred from homology"/>
<comment type="similarity">
    <text evidence="2">Belongs to the cation transport ATPase (P-type) (TC 3.A.3) family. Type IIA subfamily.</text>
</comment>
<dbReference type="SFLD" id="SFLDF00027">
    <property type="entry name" value="p-type_atpase"/>
    <property type="match status" value="1"/>
</dbReference>
<dbReference type="SUPFAM" id="SSF81653">
    <property type="entry name" value="Calcium ATPase, transduction domain A"/>
    <property type="match status" value="1"/>
</dbReference>
<keyword evidence="12 14" id="KW-0472">Membrane</keyword>
<dbReference type="InterPro" id="IPR004014">
    <property type="entry name" value="ATPase_P-typ_cation-transptr_N"/>
</dbReference>
<dbReference type="PRINTS" id="PR00119">
    <property type="entry name" value="CATATPASE"/>
</dbReference>
<dbReference type="GO" id="GO:0016887">
    <property type="term" value="F:ATP hydrolysis activity"/>
    <property type="evidence" value="ECO:0007669"/>
    <property type="project" value="InterPro"/>
</dbReference>
<dbReference type="Pfam" id="PF00122">
    <property type="entry name" value="E1-E2_ATPase"/>
    <property type="match status" value="1"/>
</dbReference>
<dbReference type="SFLD" id="SFLDS00003">
    <property type="entry name" value="Haloacid_Dehalogenase"/>
    <property type="match status" value="1"/>
</dbReference>
<dbReference type="EC" id="7.2.2.10" evidence="3"/>
<dbReference type="InterPro" id="IPR023214">
    <property type="entry name" value="HAD_sf"/>
</dbReference>
<evidence type="ECO:0000313" key="17">
    <source>
        <dbReference type="Proteomes" id="UP000199182"/>
    </source>
</evidence>
<protein>
    <recommendedName>
        <fullName evidence="3">P-type Ca(2+) transporter</fullName>
        <ecNumber evidence="3">7.2.2.10</ecNumber>
    </recommendedName>
</protein>
<dbReference type="AlphaFoldDB" id="A0A1G9VB48"/>
<dbReference type="PROSITE" id="PS00154">
    <property type="entry name" value="ATPASE_E1_E2"/>
    <property type="match status" value="1"/>
</dbReference>
<evidence type="ECO:0000256" key="14">
    <source>
        <dbReference type="SAM" id="Phobius"/>
    </source>
</evidence>
<feature type="transmembrane region" description="Helical" evidence="14">
    <location>
        <begin position="664"/>
        <end position="686"/>
    </location>
</feature>
<evidence type="ECO:0000313" key="16">
    <source>
        <dbReference type="EMBL" id="SDM69277.1"/>
    </source>
</evidence>
<dbReference type="SFLD" id="SFLDG00002">
    <property type="entry name" value="C1.7:_P-type_atpase_like"/>
    <property type="match status" value="1"/>
</dbReference>
<dbReference type="Gene3D" id="2.70.150.10">
    <property type="entry name" value="Calcium-transporting ATPase, cytoplasmic transduction domain A"/>
    <property type="match status" value="1"/>
</dbReference>
<dbReference type="OrthoDB" id="9760364at2"/>
<dbReference type="STRING" id="258515.SAMN05192585_103112"/>
<evidence type="ECO:0000256" key="7">
    <source>
        <dbReference type="ARBA" id="ARBA00022723"/>
    </source>
</evidence>
<feature type="transmembrane region" description="Helical" evidence="14">
    <location>
        <begin position="79"/>
        <end position="95"/>
    </location>
</feature>
<dbReference type="GO" id="GO:0046872">
    <property type="term" value="F:metal ion binding"/>
    <property type="evidence" value="ECO:0007669"/>
    <property type="project" value="UniProtKB-KW"/>
</dbReference>
<dbReference type="FunFam" id="3.40.50.1000:FF:000001">
    <property type="entry name" value="Phospholipid-transporting ATPase IC"/>
    <property type="match status" value="1"/>
</dbReference>
<evidence type="ECO:0000256" key="6">
    <source>
        <dbReference type="ARBA" id="ARBA00022692"/>
    </source>
</evidence>
<organism evidence="16 17">
    <name type="scientific">Acetanaerobacterium elongatum</name>
    <dbReference type="NCBI Taxonomy" id="258515"/>
    <lineage>
        <taxon>Bacteria</taxon>
        <taxon>Bacillati</taxon>
        <taxon>Bacillota</taxon>
        <taxon>Clostridia</taxon>
        <taxon>Eubacteriales</taxon>
        <taxon>Oscillospiraceae</taxon>
        <taxon>Acetanaerobacterium</taxon>
    </lineage>
</organism>
<evidence type="ECO:0000256" key="13">
    <source>
        <dbReference type="ARBA" id="ARBA00048694"/>
    </source>
</evidence>
<gene>
    <name evidence="16" type="ORF">SAMN05192585_103112</name>
</gene>
<dbReference type="SUPFAM" id="SSF81660">
    <property type="entry name" value="Metal cation-transporting ATPase, ATP-binding domain N"/>
    <property type="match status" value="1"/>
</dbReference>
<evidence type="ECO:0000256" key="10">
    <source>
        <dbReference type="ARBA" id="ARBA00022967"/>
    </source>
</evidence>
<dbReference type="Gene3D" id="3.40.50.1000">
    <property type="entry name" value="HAD superfamily/HAD-like"/>
    <property type="match status" value="1"/>
</dbReference>
<dbReference type="InterPro" id="IPR023299">
    <property type="entry name" value="ATPase_P-typ_cyto_dom_N"/>
</dbReference>
<dbReference type="Pfam" id="PF00690">
    <property type="entry name" value="Cation_ATPase_N"/>
    <property type="match status" value="1"/>
</dbReference>
<keyword evidence="5" id="KW-0406">Ion transport</keyword>
<dbReference type="GO" id="GO:0140352">
    <property type="term" value="P:export from cell"/>
    <property type="evidence" value="ECO:0007669"/>
    <property type="project" value="UniProtKB-ARBA"/>
</dbReference>
<evidence type="ECO:0000256" key="3">
    <source>
        <dbReference type="ARBA" id="ARBA00012790"/>
    </source>
</evidence>
<dbReference type="InterPro" id="IPR018303">
    <property type="entry name" value="ATPase_P-typ_P_site"/>
</dbReference>
<evidence type="ECO:0000256" key="11">
    <source>
        <dbReference type="ARBA" id="ARBA00022989"/>
    </source>
</evidence>
<keyword evidence="7" id="KW-0479">Metal-binding</keyword>
<evidence type="ECO:0000256" key="1">
    <source>
        <dbReference type="ARBA" id="ARBA00004651"/>
    </source>
</evidence>
<dbReference type="InterPro" id="IPR006068">
    <property type="entry name" value="ATPase_P-typ_cation-transptr_C"/>
</dbReference>
<evidence type="ECO:0000259" key="15">
    <source>
        <dbReference type="SMART" id="SM00831"/>
    </source>
</evidence>
<dbReference type="GO" id="GO:0005886">
    <property type="term" value="C:plasma membrane"/>
    <property type="evidence" value="ECO:0007669"/>
    <property type="project" value="UniProtKB-SubCell"/>
</dbReference>
<keyword evidence="8" id="KW-0547">Nucleotide-binding</keyword>
<evidence type="ECO:0000256" key="12">
    <source>
        <dbReference type="ARBA" id="ARBA00023136"/>
    </source>
</evidence>
<evidence type="ECO:0000256" key="9">
    <source>
        <dbReference type="ARBA" id="ARBA00022840"/>
    </source>
</evidence>
<dbReference type="GO" id="GO:0005524">
    <property type="term" value="F:ATP binding"/>
    <property type="evidence" value="ECO:0007669"/>
    <property type="project" value="UniProtKB-KW"/>
</dbReference>
<reference evidence="16 17" key="1">
    <citation type="submission" date="2016-10" db="EMBL/GenBank/DDBJ databases">
        <authorList>
            <person name="de Groot N.N."/>
        </authorList>
    </citation>
    <scope>NUCLEOTIDE SEQUENCE [LARGE SCALE GENOMIC DNA]</scope>
    <source>
        <strain evidence="16 17">CGMCC 1.5012</strain>
    </source>
</reference>
<dbReference type="GO" id="GO:0005388">
    <property type="term" value="F:P-type calcium transporter activity"/>
    <property type="evidence" value="ECO:0007669"/>
    <property type="project" value="UniProtKB-EC"/>
</dbReference>
<dbReference type="InterPro" id="IPR059000">
    <property type="entry name" value="ATPase_P-type_domA"/>
</dbReference>
<evidence type="ECO:0000256" key="2">
    <source>
        <dbReference type="ARBA" id="ARBA00005675"/>
    </source>
</evidence>
<accession>A0A1G9VB48</accession>
<dbReference type="Pfam" id="PF00689">
    <property type="entry name" value="Cation_ATPase_C"/>
    <property type="match status" value="1"/>
</dbReference>
<dbReference type="Pfam" id="PF13246">
    <property type="entry name" value="Cation_ATPase"/>
    <property type="match status" value="1"/>
</dbReference>
<keyword evidence="6 14" id="KW-0812">Transmembrane</keyword>
<feature type="transmembrane region" description="Helical" evidence="14">
    <location>
        <begin position="692"/>
        <end position="710"/>
    </location>
</feature>
<keyword evidence="10" id="KW-1278">Translocase</keyword>
<dbReference type="NCBIfam" id="TIGR01494">
    <property type="entry name" value="ATPase_P-type"/>
    <property type="match status" value="2"/>
</dbReference>
<dbReference type="RefSeq" id="WP_092637885.1">
    <property type="nucleotide sequence ID" value="NZ_FNID01000003.1"/>
</dbReference>
<evidence type="ECO:0000256" key="8">
    <source>
        <dbReference type="ARBA" id="ARBA00022741"/>
    </source>
</evidence>
<dbReference type="InterPro" id="IPR023298">
    <property type="entry name" value="ATPase_P-typ_TM_dom_sf"/>
</dbReference>
<feature type="transmembrane region" description="Helical" evidence="14">
    <location>
        <begin position="731"/>
        <end position="758"/>
    </location>
</feature>
<dbReference type="FunFam" id="2.70.150.10:FF:000016">
    <property type="entry name" value="Calcium-transporting P-type ATPase putative"/>
    <property type="match status" value="1"/>
</dbReference>
<comment type="catalytic activity">
    <reaction evidence="13">
        <text>Ca(2+)(in) + ATP + H2O = Ca(2+)(out) + ADP + phosphate + H(+)</text>
        <dbReference type="Rhea" id="RHEA:18105"/>
        <dbReference type="ChEBI" id="CHEBI:15377"/>
        <dbReference type="ChEBI" id="CHEBI:15378"/>
        <dbReference type="ChEBI" id="CHEBI:29108"/>
        <dbReference type="ChEBI" id="CHEBI:30616"/>
        <dbReference type="ChEBI" id="CHEBI:43474"/>
        <dbReference type="ChEBI" id="CHEBI:456216"/>
        <dbReference type="EC" id="7.2.2.10"/>
    </reaction>
</comment>
<dbReference type="PRINTS" id="PR00120">
    <property type="entry name" value="HATPASE"/>
</dbReference>
<dbReference type="InterPro" id="IPR001757">
    <property type="entry name" value="P_typ_ATPase"/>
</dbReference>
<keyword evidence="9" id="KW-0067">ATP-binding</keyword>
<name>A0A1G9VB48_9FIRM</name>
<keyword evidence="5" id="KW-0109">Calcium transport</keyword>
<dbReference type="InterPro" id="IPR036412">
    <property type="entry name" value="HAD-like_sf"/>
</dbReference>
<dbReference type="PANTHER" id="PTHR42861">
    <property type="entry name" value="CALCIUM-TRANSPORTING ATPASE"/>
    <property type="match status" value="1"/>
</dbReference>
<feature type="transmembrane region" description="Helical" evidence="14">
    <location>
        <begin position="55"/>
        <end position="73"/>
    </location>
</feature>
<dbReference type="InterPro" id="IPR008250">
    <property type="entry name" value="ATPase_P-typ_transduc_dom_A_sf"/>
</dbReference>
<sequence length="890" mass="95840">MFEQKSVQQACEVLQTNPATGLSADEVQKRLTQNGPNEFAEKKPKSKLMMFLSQLNDPMIFILFAAAAISIFLREFSDACIILAVVLLNAFVGMTQEAKAEQALQALKKLSSPSALVRRGGKLLDIPARELVPGDVVILDAGRVVPTDLRLLTAVNLKVDESALTGESVPSEKNAEFTAEGEIGIGDRINMAYSSTSITYGRGEGVVTATGMNTEIGRIAQMISSNKDEMTPLQKRLADLGKLLGILAVVICALMFGIAVLQQRDIPEMLLTAISLAVAAIPEGLPAVVTIVLALGVSRMVKVNTIVRRLPSVETLGAVSVVCSDKTGTLTQNRMTVEQVYSGGALKPASQLTPDGADRLLLEGFILCNDASVKGSARIGDPTEIALLDMGDPLGLAREELEKQFSRINELAFDSDRKMMTTVHRAPDGKLVAYTKGGMDVLLARCDGIIENSQKRTLADSDRKAIEEAARRMAEKALRVLALAVKYNDDSATEQGLAFVGLVGMIDPPRPEAKDAVQMFRNASIRTVMITGDHKDTAFAIARDLGIAHNSGECITGSELNALTQEQLNERVEHLRVFARVSPEHKVMIVKAFQSQGYIVSMTGDGVNDAPSLKAADIGVAMGITGTDVAKGAADMVLTDDNFATIEKAVEEGRNIYGNIKKTVLFLLSSNFGEVMAMFTSIALGLASPLKAIHILWVNLITDSLPGLALGVDSKDKEIMKAPPRNPGESLFAHGGFALTLFYGAVIAAITLCAFLFLPVSLLLQNGTAVTLESIKGIFAADNILTRSQTYAFVVLGISQLFHAIGMRNLDKSIFRMNHLSNRLMILAFFAGLLLQIAVTELPFLTVLFGTTPLSLLEWVNLLLISMVPLVFHEMIVLIRFIARKAKAAK</sequence>
<dbReference type="InterPro" id="IPR044492">
    <property type="entry name" value="P_typ_ATPase_HD_dom"/>
</dbReference>
<evidence type="ECO:0000256" key="5">
    <source>
        <dbReference type="ARBA" id="ARBA00022568"/>
    </source>
</evidence>
<dbReference type="SMART" id="SM00831">
    <property type="entry name" value="Cation_ATPase_N"/>
    <property type="match status" value="1"/>
</dbReference>